<keyword evidence="7" id="KW-1185">Reference proteome</keyword>
<dbReference type="Pfam" id="PF02599">
    <property type="entry name" value="CsrA"/>
    <property type="match status" value="1"/>
</dbReference>
<dbReference type="OrthoDB" id="9809061at2"/>
<evidence type="ECO:0000256" key="2">
    <source>
        <dbReference type="ARBA" id="ARBA00022491"/>
    </source>
</evidence>
<comment type="subcellular location">
    <subcellularLocation>
        <location evidence="5">Cytoplasm</location>
    </subcellularLocation>
</comment>
<evidence type="ECO:0000256" key="3">
    <source>
        <dbReference type="ARBA" id="ARBA00022845"/>
    </source>
</evidence>
<dbReference type="GO" id="GO:0005829">
    <property type="term" value="C:cytosol"/>
    <property type="evidence" value="ECO:0007669"/>
    <property type="project" value="TreeGrafter"/>
</dbReference>
<dbReference type="GO" id="GO:1902208">
    <property type="term" value="P:regulation of bacterial-type flagellum assembly"/>
    <property type="evidence" value="ECO:0007669"/>
    <property type="project" value="UniProtKB-UniRule"/>
</dbReference>
<dbReference type="RefSeq" id="WP_104848661.1">
    <property type="nucleotide sequence ID" value="NZ_PKOZ01000002.1"/>
</dbReference>
<keyword evidence="1 5" id="KW-0963">Cytoplasm</keyword>
<comment type="similarity">
    <text evidence="5">Belongs to the CsrA/RsmA family.</text>
</comment>
<evidence type="ECO:0000313" key="6">
    <source>
        <dbReference type="EMBL" id="PQD96234.1"/>
    </source>
</evidence>
<dbReference type="PANTHER" id="PTHR34984">
    <property type="entry name" value="CARBON STORAGE REGULATOR"/>
    <property type="match status" value="1"/>
</dbReference>
<dbReference type="GO" id="GO:0044781">
    <property type="term" value="P:bacterial-type flagellum organization"/>
    <property type="evidence" value="ECO:0007669"/>
    <property type="project" value="UniProtKB-KW"/>
</dbReference>
<keyword evidence="5" id="KW-1005">Bacterial flagellum biogenesis</keyword>
<keyword evidence="3 5" id="KW-0810">Translation regulation</keyword>
<comment type="subunit">
    <text evidence="5">Homodimer; the beta-strands of each monomer intercalate to form a hydrophobic core, while the alpha-helices form wings that extend away from the core.</text>
</comment>
<accession>A0A2S7N2H3</accession>
<dbReference type="EMBL" id="PKOZ01000002">
    <property type="protein sequence ID" value="PQD96234.1"/>
    <property type="molecule type" value="Genomic_DNA"/>
</dbReference>
<evidence type="ECO:0000256" key="1">
    <source>
        <dbReference type="ARBA" id="ARBA00022490"/>
    </source>
</evidence>
<dbReference type="GO" id="GO:0006402">
    <property type="term" value="P:mRNA catabolic process"/>
    <property type="evidence" value="ECO:0007669"/>
    <property type="project" value="InterPro"/>
</dbReference>
<dbReference type="GO" id="GO:0006109">
    <property type="term" value="P:regulation of carbohydrate metabolic process"/>
    <property type="evidence" value="ECO:0007669"/>
    <property type="project" value="InterPro"/>
</dbReference>
<dbReference type="HAMAP" id="MF_00167">
    <property type="entry name" value="CsrA"/>
    <property type="match status" value="1"/>
</dbReference>
<gene>
    <name evidence="5 6" type="primary">csrA</name>
    <name evidence="6" type="ORF">CYL18_06460</name>
</gene>
<dbReference type="NCBIfam" id="TIGR00202">
    <property type="entry name" value="csrA"/>
    <property type="match status" value="1"/>
</dbReference>
<dbReference type="PANTHER" id="PTHR34984:SF1">
    <property type="entry name" value="CARBON STORAGE REGULATOR"/>
    <property type="match status" value="1"/>
</dbReference>
<comment type="function">
    <text evidence="5">A translational regulator that binds mRNA to regulate translation initiation and/or mRNA stability. Usually binds in the 5'-UTR at or near the Shine-Dalgarno sequence preventing ribosome-binding, thus repressing translation. Its main target seems to be the major flagellin gene, while its function is anatagonized by FliW.</text>
</comment>
<dbReference type="FunFam" id="2.60.40.4380:FF:000002">
    <property type="entry name" value="Translational regulator CsrA"/>
    <property type="match status" value="1"/>
</dbReference>
<sequence>MLILSRKKDESILIGSDIEVTVIAVQGDQVKLGIKAPKKVDVYRKELFEEIQNENVEASEITLNLSELLKNTKYRS</sequence>
<dbReference type="InterPro" id="IPR036107">
    <property type="entry name" value="CsrA_sf"/>
</dbReference>
<dbReference type="AlphaFoldDB" id="A0A2S7N2H3"/>
<protein>
    <recommendedName>
        <fullName evidence="5">Translational regulator CsrA</fullName>
    </recommendedName>
</protein>
<evidence type="ECO:0000313" key="7">
    <source>
        <dbReference type="Proteomes" id="UP000239663"/>
    </source>
</evidence>
<dbReference type="NCBIfam" id="NF002469">
    <property type="entry name" value="PRK01712.1"/>
    <property type="match status" value="1"/>
</dbReference>
<organism evidence="6 7">
    <name type="scientific">Pradoshia eiseniae</name>
    <dbReference type="NCBI Taxonomy" id="2064768"/>
    <lineage>
        <taxon>Bacteria</taxon>
        <taxon>Bacillati</taxon>
        <taxon>Bacillota</taxon>
        <taxon>Bacilli</taxon>
        <taxon>Bacillales</taxon>
        <taxon>Bacillaceae</taxon>
        <taxon>Pradoshia</taxon>
    </lineage>
</organism>
<dbReference type="InterPro" id="IPR003751">
    <property type="entry name" value="CsrA"/>
</dbReference>
<evidence type="ECO:0000256" key="5">
    <source>
        <dbReference type="HAMAP-Rule" id="MF_00167"/>
    </source>
</evidence>
<dbReference type="Proteomes" id="UP000239663">
    <property type="component" value="Unassembled WGS sequence"/>
</dbReference>
<keyword evidence="4 5" id="KW-0694">RNA-binding</keyword>
<name>A0A2S7N2H3_9BACI</name>
<comment type="caution">
    <text evidence="6">The sequence shown here is derived from an EMBL/GenBank/DDBJ whole genome shotgun (WGS) entry which is preliminary data.</text>
</comment>
<proteinExistence type="inferred from homology"/>
<dbReference type="GO" id="GO:0048027">
    <property type="term" value="F:mRNA 5'-UTR binding"/>
    <property type="evidence" value="ECO:0007669"/>
    <property type="project" value="UniProtKB-UniRule"/>
</dbReference>
<evidence type="ECO:0000256" key="4">
    <source>
        <dbReference type="ARBA" id="ARBA00022884"/>
    </source>
</evidence>
<keyword evidence="2 5" id="KW-0678">Repressor</keyword>
<dbReference type="Gene3D" id="2.60.40.4380">
    <property type="entry name" value="Translational regulator CsrA"/>
    <property type="match status" value="1"/>
</dbReference>
<reference evidence="6 7" key="1">
    <citation type="submission" date="2017-12" db="EMBL/GenBank/DDBJ databases">
        <title>Taxonomic description and draft genome of Pradoshia cofamensis Gen. nov., sp. nov., a thermotolerant bacillale isolated from anterior gut of earthworm Eisenia fetida.</title>
        <authorList>
            <person name="Saha T."/>
            <person name="Chakraborty R."/>
        </authorList>
    </citation>
    <scope>NUCLEOTIDE SEQUENCE [LARGE SCALE GENOMIC DNA]</scope>
    <source>
        <strain evidence="6 7">EAG3</strain>
    </source>
</reference>
<dbReference type="GO" id="GO:0045947">
    <property type="term" value="P:negative regulation of translational initiation"/>
    <property type="evidence" value="ECO:0007669"/>
    <property type="project" value="UniProtKB-UniRule"/>
</dbReference>
<dbReference type="SUPFAM" id="SSF117130">
    <property type="entry name" value="CsrA-like"/>
    <property type="match status" value="1"/>
</dbReference>